<accession>A0ABY6HZ90</accession>
<evidence type="ECO:0000313" key="1">
    <source>
        <dbReference type="EMBL" id="UYP48825.1"/>
    </source>
</evidence>
<dbReference type="Proteomes" id="UP001208689">
    <property type="component" value="Chromosome"/>
</dbReference>
<protein>
    <submittedName>
        <fullName evidence="1">Uncharacterized protein</fullName>
    </submittedName>
</protein>
<proteinExistence type="predicted"/>
<dbReference type="EMBL" id="CP104013">
    <property type="protein sequence ID" value="UYP48825.1"/>
    <property type="molecule type" value="Genomic_DNA"/>
</dbReference>
<keyword evidence="2" id="KW-1185">Reference proteome</keyword>
<sequence>MVGYFYYIIVLPLDFSLSKNLLKLIKEKIAYISLFIL</sequence>
<reference evidence="1" key="1">
    <citation type="submission" date="2022-09" db="EMBL/GenBank/DDBJ databases">
        <title>Actin cytoskeleton and complex cell architecture in an #Asgard archaeon.</title>
        <authorList>
            <person name="Ponce Toledo R.I."/>
            <person name="Schleper C."/>
            <person name="Rodrigues Oliveira T."/>
            <person name="Wollweber F."/>
            <person name="Xu J."/>
            <person name="Rittmann S."/>
            <person name="Klingl A."/>
            <person name="Pilhofer M."/>
        </authorList>
    </citation>
    <scope>NUCLEOTIDE SEQUENCE</scope>
    <source>
        <strain evidence="1">B-35</strain>
    </source>
</reference>
<gene>
    <name evidence="1" type="ORF">NEF87_005110</name>
</gene>
<organism evidence="1 2">
    <name type="scientific">Candidatus Lokiarchaeum ossiferum</name>
    <dbReference type="NCBI Taxonomy" id="2951803"/>
    <lineage>
        <taxon>Archaea</taxon>
        <taxon>Promethearchaeati</taxon>
        <taxon>Promethearchaeota</taxon>
        <taxon>Promethearchaeia</taxon>
        <taxon>Promethearchaeales</taxon>
        <taxon>Promethearchaeaceae</taxon>
        <taxon>Candidatus Lokiarchaeum</taxon>
    </lineage>
</organism>
<evidence type="ECO:0000313" key="2">
    <source>
        <dbReference type="Proteomes" id="UP001208689"/>
    </source>
</evidence>
<name>A0ABY6HZ90_9ARCH</name>